<dbReference type="InterPro" id="IPR004942">
    <property type="entry name" value="Roadblock/LAMTOR2_dom"/>
</dbReference>
<evidence type="ECO:0000256" key="4">
    <source>
        <dbReference type="ARBA" id="ARBA00023004"/>
    </source>
</evidence>
<keyword evidence="1 5" id="KW-0349">Heme</keyword>
<reference evidence="7 9" key="1">
    <citation type="submission" date="2014-08" db="EMBL/GenBank/DDBJ databases">
        <title>Methylacidiphilum kamchatkense strain Kam1 draft genome sequence.</title>
        <authorList>
            <person name="Birkeland N.-K."/>
            <person name="Erikstad H.A."/>
        </authorList>
    </citation>
    <scope>NUCLEOTIDE SEQUENCE [LARGE SCALE GENOMIC DNA]</scope>
    <source>
        <strain evidence="7 9">Kam1</strain>
    </source>
</reference>
<dbReference type="RefSeq" id="WP_039721617.1">
    <property type="nucleotide sequence ID" value="NZ_JQNX01000005.1"/>
</dbReference>
<evidence type="ECO:0000259" key="6">
    <source>
        <dbReference type="PROSITE" id="PS01033"/>
    </source>
</evidence>
<dbReference type="Pfam" id="PF00042">
    <property type="entry name" value="Globin"/>
    <property type="match status" value="1"/>
</dbReference>
<dbReference type="GO" id="GO:0046210">
    <property type="term" value="P:nitric oxide catabolic process"/>
    <property type="evidence" value="ECO:0007669"/>
    <property type="project" value="TreeGrafter"/>
</dbReference>
<evidence type="ECO:0000313" key="7">
    <source>
        <dbReference type="EMBL" id="KIE58280.1"/>
    </source>
</evidence>
<name>A0A0C1V3M9_9BACT</name>
<evidence type="ECO:0000313" key="9">
    <source>
        <dbReference type="Proteomes" id="UP000031594"/>
    </source>
</evidence>
<dbReference type="InterPro" id="IPR009050">
    <property type="entry name" value="Globin-like_sf"/>
</dbReference>
<sequence>MTQEQIKLIQKSWLYVIDKADEAGLLFYKRLFEVEPNVRSLFRENIEKQGRKLIDVLNWIVLNLQDIDTALDAAKELARRHVKYGVEVEHYPLIGHTLIWTLGKIIGKEWTKELEQTWIKAYETLAQVMIEEHKKSKSFEYLVRYLEQELSQIISDLFAANPDILGIVISTNKGATVSRCSFSNYSNIIASVVSSTIGHAKRLCELAGAGNILETKITGSQVQLYICMAGPHSAIGILYPTKSYEGMITLLLRKAAEKIKTLLLTFP</sequence>
<protein>
    <submittedName>
        <fullName evidence="7">Hemin transporter</fullName>
    </submittedName>
    <submittedName>
        <fullName evidence="8">Hemoglobin-like flavoprotein</fullName>
    </submittedName>
</protein>
<dbReference type="AlphaFoldDB" id="A0A0C1V3M9"/>
<dbReference type="OrthoDB" id="9801223at2"/>
<dbReference type="GO" id="GO:0071500">
    <property type="term" value="P:cellular response to nitrosative stress"/>
    <property type="evidence" value="ECO:0007669"/>
    <property type="project" value="TreeGrafter"/>
</dbReference>
<dbReference type="InterPro" id="IPR000971">
    <property type="entry name" value="Globin"/>
</dbReference>
<evidence type="ECO:0000313" key="10">
    <source>
        <dbReference type="Proteomes" id="UP000315925"/>
    </source>
</evidence>
<dbReference type="Pfam" id="PF03259">
    <property type="entry name" value="Robl_LC7"/>
    <property type="match status" value="1"/>
</dbReference>
<dbReference type="KEGG" id="mkc:kam1_1094"/>
<keyword evidence="4" id="KW-0408">Iron</keyword>
<feature type="domain" description="Globin" evidence="6">
    <location>
        <begin position="1"/>
        <end position="134"/>
    </location>
</feature>
<reference evidence="8" key="2">
    <citation type="journal article" date="2019" name="BMC Genomics">
        <title>Complete genome sequence analysis of the thermoacidophilic verrucomicrobial methanotroph 'Candidatus Methylacidiphilum kamchatkense' strain Kam1 and comparison with its closest relatives.</title>
        <authorList>
            <person name="Kruse T."/>
            <person name="Ratnadevi C.M."/>
            <person name="Erikstad H.A."/>
            <person name="Birkeland N.K."/>
        </authorList>
    </citation>
    <scope>NUCLEOTIDE SEQUENCE</scope>
    <source>
        <strain evidence="8">Kam1</strain>
    </source>
</reference>
<evidence type="ECO:0000256" key="5">
    <source>
        <dbReference type="RuleBase" id="RU000356"/>
    </source>
</evidence>
<dbReference type="GO" id="GO:0019825">
    <property type="term" value="F:oxygen binding"/>
    <property type="evidence" value="ECO:0007669"/>
    <property type="project" value="InterPro"/>
</dbReference>
<evidence type="ECO:0000256" key="1">
    <source>
        <dbReference type="ARBA" id="ARBA00022617"/>
    </source>
</evidence>
<dbReference type="PANTHER" id="PTHR43396:SF3">
    <property type="entry name" value="FLAVOHEMOPROTEIN"/>
    <property type="match status" value="1"/>
</dbReference>
<dbReference type="GO" id="GO:0046872">
    <property type="term" value="F:metal ion binding"/>
    <property type="evidence" value="ECO:0007669"/>
    <property type="project" value="UniProtKB-KW"/>
</dbReference>
<dbReference type="STRING" id="1202785.A946_07180"/>
<dbReference type="Proteomes" id="UP000315925">
    <property type="component" value="Chromosome"/>
</dbReference>
<evidence type="ECO:0000256" key="2">
    <source>
        <dbReference type="ARBA" id="ARBA00022621"/>
    </source>
</evidence>
<evidence type="ECO:0000256" key="3">
    <source>
        <dbReference type="ARBA" id="ARBA00022723"/>
    </source>
</evidence>
<dbReference type="Proteomes" id="UP000031594">
    <property type="component" value="Unassembled WGS sequence"/>
</dbReference>
<keyword evidence="9" id="KW-1185">Reference proteome</keyword>
<dbReference type="Gene3D" id="1.10.490.10">
    <property type="entry name" value="Globins"/>
    <property type="match status" value="1"/>
</dbReference>
<dbReference type="GO" id="GO:0071949">
    <property type="term" value="F:FAD binding"/>
    <property type="evidence" value="ECO:0007669"/>
    <property type="project" value="TreeGrafter"/>
</dbReference>
<dbReference type="SUPFAM" id="SSF46458">
    <property type="entry name" value="Globin-like"/>
    <property type="match status" value="1"/>
</dbReference>
<accession>A0A0C1V3M9</accession>
<dbReference type="Gene3D" id="3.30.450.30">
    <property type="entry name" value="Dynein light chain 2a, cytoplasmic"/>
    <property type="match status" value="1"/>
</dbReference>
<dbReference type="InterPro" id="IPR012292">
    <property type="entry name" value="Globin/Proto"/>
</dbReference>
<comment type="similarity">
    <text evidence="5">Belongs to the globin family.</text>
</comment>
<dbReference type="GO" id="GO:0008941">
    <property type="term" value="F:nitric oxide dioxygenase NAD(P)H activity"/>
    <property type="evidence" value="ECO:0007669"/>
    <property type="project" value="TreeGrafter"/>
</dbReference>
<dbReference type="EMBL" id="CP037899">
    <property type="protein sequence ID" value="QDQ42324.1"/>
    <property type="molecule type" value="Genomic_DNA"/>
</dbReference>
<dbReference type="EMBL" id="JQNX01000005">
    <property type="protein sequence ID" value="KIE58280.1"/>
    <property type="molecule type" value="Genomic_DNA"/>
</dbReference>
<dbReference type="SUPFAM" id="SSF103196">
    <property type="entry name" value="Roadblock/LC7 domain"/>
    <property type="match status" value="1"/>
</dbReference>
<keyword evidence="2 5" id="KW-0561">Oxygen transport</keyword>
<reference evidence="10" key="3">
    <citation type="submission" date="2019-03" db="EMBL/GenBank/DDBJ databases">
        <title>Complete genome of Methylacidiphilum kamchatkense Kam1.</title>
        <authorList>
            <person name="Kruse T."/>
            <person name="Murarilal Ratnadevi C."/>
            <person name="Erikstad H.-A."/>
            <person name="Birkeland N.-K."/>
        </authorList>
    </citation>
    <scope>NUCLEOTIDE SEQUENCE [LARGE SCALE GENOMIC DNA]</scope>
    <source>
        <strain evidence="10">kam1</strain>
    </source>
</reference>
<gene>
    <name evidence="7" type="ORF">A946_07180</name>
    <name evidence="8" type="ORF">kam1_1094</name>
</gene>
<evidence type="ECO:0000313" key="8">
    <source>
        <dbReference type="EMBL" id="QDQ42324.1"/>
    </source>
</evidence>
<keyword evidence="3" id="KW-0479">Metal-binding</keyword>
<dbReference type="PRINTS" id="PR00188">
    <property type="entry name" value="PLANTGLOBIN"/>
</dbReference>
<keyword evidence="5" id="KW-0813">Transport</keyword>
<dbReference type="PANTHER" id="PTHR43396">
    <property type="entry name" value="FLAVOHEMOPROTEIN"/>
    <property type="match status" value="1"/>
</dbReference>
<organism evidence="8 10">
    <name type="scientific">Methylacidiphilum kamchatkense Kam1</name>
    <dbReference type="NCBI Taxonomy" id="1202785"/>
    <lineage>
        <taxon>Bacteria</taxon>
        <taxon>Pseudomonadati</taxon>
        <taxon>Verrucomicrobiota</taxon>
        <taxon>Methylacidiphilae</taxon>
        <taxon>Methylacidiphilales</taxon>
        <taxon>Methylacidiphilaceae</taxon>
        <taxon>Methylacidiphilum (ex Ratnadevi et al. 2023)</taxon>
    </lineage>
</organism>
<proteinExistence type="inferred from homology"/>
<dbReference type="CDD" id="cd12131">
    <property type="entry name" value="HGbI-like"/>
    <property type="match status" value="1"/>
</dbReference>
<dbReference type="GO" id="GO:0020037">
    <property type="term" value="F:heme binding"/>
    <property type="evidence" value="ECO:0007669"/>
    <property type="project" value="InterPro"/>
</dbReference>
<dbReference type="GO" id="GO:0005344">
    <property type="term" value="F:oxygen carrier activity"/>
    <property type="evidence" value="ECO:0007669"/>
    <property type="project" value="UniProtKB-KW"/>
</dbReference>
<dbReference type="PROSITE" id="PS01033">
    <property type="entry name" value="GLOBIN"/>
    <property type="match status" value="1"/>
</dbReference>